<dbReference type="InterPro" id="IPR003615">
    <property type="entry name" value="HNH_nuc"/>
</dbReference>
<dbReference type="Proteomes" id="UP000076874">
    <property type="component" value="Unassembled WGS sequence"/>
</dbReference>
<dbReference type="EMBL" id="AZHD01000028">
    <property type="protein sequence ID" value="OAA53590.1"/>
    <property type="molecule type" value="Genomic_DNA"/>
</dbReference>
<keyword evidence="3" id="KW-1185">Reference proteome</keyword>
<reference evidence="2 3" key="1">
    <citation type="journal article" date="2016" name="Genome Biol. Evol.">
        <title>Divergent and convergent evolution of fungal pathogenicity.</title>
        <authorList>
            <person name="Shang Y."/>
            <person name="Xiao G."/>
            <person name="Zheng P."/>
            <person name="Cen K."/>
            <person name="Zhan S."/>
            <person name="Wang C."/>
        </authorList>
    </citation>
    <scope>NUCLEOTIDE SEQUENCE [LARGE SCALE GENOMIC DNA]</scope>
    <source>
        <strain evidence="2 3">RCEF 264</strain>
    </source>
</reference>
<gene>
    <name evidence="2" type="ORF">SPI_09297</name>
</gene>
<dbReference type="STRING" id="1081102.A0A162MB22"/>
<protein>
    <recommendedName>
        <fullName evidence="1">HNH nuclease domain-containing protein</fullName>
    </recommendedName>
</protein>
<feature type="domain" description="HNH nuclease" evidence="1">
    <location>
        <begin position="223"/>
        <end position="294"/>
    </location>
</feature>
<name>A0A162MB22_9HYPO</name>
<organism evidence="2 3">
    <name type="scientific">Niveomyces insectorum RCEF 264</name>
    <dbReference type="NCBI Taxonomy" id="1081102"/>
    <lineage>
        <taxon>Eukaryota</taxon>
        <taxon>Fungi</taxon>
        <taxon>Dikarya</taxon>
        <taxon>Ascomycota</taxon>
        <taxon>Pezizomycotina</taxon>
        <taxon>Sordariomycetes</taxon>
        <taxon>Hypocreomycetidae</taxon>
        <taxon>Hypocreales</taxon>
        <taxon>Cordycipitaceae</taxon>
        <taxon>Niveomyces</taxon>
    </lineage>
</organism>
<evidence type="ECO:0000259" key="1">
    <source>
        <dbReference type="Pfam" id="PF13391"/>
    </source>
</evidence>
<proteinExistence type="predicted"/>
<dbReference type="AlphaFoldDB" id="A0A162MB22"/>
<evidence type="ECO:0000313" key="3">
    <source>
        <dbReference type="Proteomes" id="UP000076874"/>
    </source>
</evidence>
<comment type="caution">
    <text evidence="2">The sequence shown here is derived from an EMBL/GenBank/DDBJ whole genome shotgun (WGS) entry which is preliminary data.</text>
</comment>
<evidence type="ECO:0000313" key="2">
    <source>
        <dbReference type="EMBL" id="OAA53590.1"/>
    </source>
</evidence>
<dbReference type="Pfam" id="PF13391">
    <property type="entry name" value="HNH_2"/>
    <property type="match status" value="1"/>
</dbReference>
<sequence>MDRFRLDIQQARHRHHRHQVSLENVINLRATKQLSAPERAQARTKFASITSHFETANPGLSSAPYDKLKLFRLTYEYSRSEESRDIFLLAFMQSAKLAIDDQPLDLTDRDVEASICSTISEFADFLIESFFLPLRASSKQTPRPSPTIHSAIQRAQGGGVQDVAGTPGRLSTLRTDCLNRDRFRCVVSNTFDYSEAARRFNVDGDKARDDDGNLLEDERGFANIQAAHIIPHSLTETEDDGGLHPFKKATLDILNMFDYGVLGLIEGDSIDKPRNALCLTSEIHHSFGEFKVFFRPVSDAASHTYYIDTFMPRPMLPFLPTTRTLALTETRTIDPPSPRLLAIHCAICQILHLSAAGKYIEEILDDFDKSAVASDGTTELGNLVTLGMAGWLNKSVRA</sequence>
<dbReference type="OrthoDB" id="2104739at2759"/>
<accession>A0A162MB22</accession>